<dbReference type="RefSeq" id="WP_034206845.1">
    <property type="nucleotide sequence ID" value="NZ_KN150854.1"/>
</dbReference>
<keyword evidence="1" id="KW-0812">Transmembrane</keyword>
<organism evidence="2 3">
    <name type="scientific">Burkholderia cepacia</name>
    <name type="common">Pseudomonas cepacia</name>
    <dbReference type="NCBI Taxonomy" id="292"/>
    <lineage>
        <taxon>Bacteria</taxon>
        <taxon>Pseudomonadati</taxon>
        <taxon>Pseudomonadota</taxon>
        <taxon>Betaproteobacteria</taxon>
        <taxon>Burkholderiales</taxon>
        <taxon>Burkholderiaceae</taxon>
        <taxon>Burkholderia</taxon>
        <taxon>Burkholderia cepacia complex</taxon>
    </lineage>
</organism>
<name>A0AA88Z421_BURCE</name>
<feature type="transmembrane region" description="Helical" evidence="1">
    <location>
        <begin position="36"/>
        <end position="55"/>
    </location>
</feature>
<keyword evidence="1" id="KW-0472">Membrane</keyword>
<feature type="transmembrane region" description="Helical" evidence="1">
    <location>
        <begin position="67"/>
        <end position="90"/>
    </location>
</feature>
<evidence type="ECO:0000256" key="1">
    <source>
        <dbReference type="SAM" id="Phobius"/>
    </source>
</evidence>
<dbReference type="AlphaFoldDB" id="A0AA88Z421"/>
<evidence type="ECO:0000313" key="2">
    <source>
        <dbReference type="EMBL" id="KGB98598.1"/>
    </source>
</evidence>
<dbReference type="EMBL" id="JPGD01000005">
    <property type="protein sequence ID" value="KGB98598.1"/>
    <property type="molecule type" value="Genomic_DNA"/>
</dbReference>
<proteinExistence type="predicted"/>
<keyword evidence="1" id="KW-1133">Transmembrane helix</keyword>
<gene>
    <name evidence="2" type="ORF">DM43_3029</name>
</gene>
<sequence length="125" mass="13979">MLSSIAFHRAYLAANFPAWLVHVAMFWVFAEDYVADYVFGSVVGMTCIAMYCHFSTAHQERIDAIPYYSRALLVSASAISIGICSIGLISKLNGDAATFSFALPIMLGRVGYDYLRQIRFKNPHR</sequence>
<feature type="transmembrane region" description="Helical" evidence="1">
    <location>
        <begin position="12"/>
        <end position="30"/>
    </location>
</feature>
<comment type="caution">
    <text evidence="2">The sequence shown here is derived from an EMBL/GenBank/DDBJ whole genome shotgun (WGS) entry which is preliminary data.</text>
</comment>
<accession>A0AA88Z421</accession>
<reference evidence="2 3" key="1">
    <citation type="submission" date="2014-06" db="EMBL/GenBank/DDBJ databases">
        <authorList>
            <person name="Bishop-Lilly K.A."/>
            <person name="Broomall S.M."/>
            <person name="Chain P.S."/>
            <person name="Chertkov O."/>
            <person name="Coyne S.R."/>
            <person name="Daligault H.E."/>
            <person name="Davenport K.W."/>
            <person name="Erkkila T."/>
            <person name="Frey K.G."/>
            <person name="Gibbons H.S."/>
            <person name="Gu W."/>
            <person name="Jaissle J."/>
            <person name="Johnson S.L."/>
            <person name="Koroleva G.I."/>
            <person name="Ladner J.T."/>
            <person name="Lo C.-C."/>
            <person name="Minogue T.D."/>
            <person name="Munk C."/>
            <person name="Palacios G.F."/>
            <person name="Redden C.L."/>
            <person name="Rosenzweig C.N."/>
            <person name="Scholz M.B."/>
            <person name="Teshima H."/>
            <person name="Xu Y."/>
        </authorList>
    </citation>
    <scope>NUCLEOTIDE SEQUENCE [LARGE SCALE GENOMIC DNA]</scope>
    <source>
        <strain evidence="2 3">DWS 37UF10B-2</strain>
    </source>
</reference>
<evidence type="ECO:0000313" key="3">
    <source>
        <dbReference type="Proteomes" id="UP000029575"/>
    </source>
</evidence>
<dbReference type="Proteomes" id="UP000029575">
    <property type="component" value="Unassembled WGS sequence"/>
</dbReference>
<protein>
    <submittedName>
        <fullName evidence="2">Membrane protein</fullName>
    </submittedName>
</protein>